<gene>
    <name evidence="1" type="ORF">SAMN05192551_101254</name>
</gene>
<dbReference type="PANTHER" id="PTHR39185:SF1">
    <property type="entry name" value="SWARMING MOTILITY PROTEIN SWRD"/>
    <property type="match status" value="1"/>
</dbReference>
<accession>A0A1I3AJJ5</accession>
<name>A0A1I3AJJ5_9FIRM</name>
<evidence type="ECO:0000313" key="1">
    <source>
        <dbReference type="EMBL" id="SFH50160.1"/>
    </source>
</evidence>
<keyword evidence="1" id="KW-0282">Flagellum</keyword>
<dbReference type="EMBL" id="FOQA01000001">
    <property type="protein sequence ID" value="SFH50160.1"/>
    <property type="molecule type" value="Genomic_DNA"/>
</dbReference>
<dbReference type="AlphaFoldDB" id="A0A1I3AJJ5"/>
<sequence length="66" mass="7541">MIKLTRLNKSEIVVNAELIQYLEETPDTVITLTTGNKIVVLENTSDIIERVIVYKRQLGQPNVKED</sequence>
<evidence type="ECO:0000313" key="2">
    <source>
        <dbReference type="Proteomes" id="UP000199287"/>
    </source>
</evidence>
<keyword evidence="1" id="KW-0969">Cilium</keyword>
<keyword evidence="1" id="KW-0966">Cell projection</keyword>
<dbReference type="Pfam" id="PF06289">
    <property type="entry name" value="FlbD"/>
    <property type="match status" value="1"/>
</dbReference>
<dbReference type="OrthoDB" id="9799862at2"/>
<reference evidence="2" key="1">
    <citation type="submission" date="2016-10" db="EMBL/GenBank/DDBJ databases">
        <authorList>
            <person name="Varghese N."/>
            <person name="Submissions S."/>
        </authorList>
    </citation>
    <scope>NUCLEOTIDE SEQUENCE [LARGE SCALE GENOMIC DNA]</scope>
    <source>
        <strain evidence="2">Z-7934</strain>
    </source>
</reference>
<organism evidence="1 2">
    <name type="scientific">Tindallia magadiensis</name>
    <dbReference type="NCBI Taxonomy" id="69895"/>
    <lineage>
        <taxon>Bacteria</taxon>
        <taxon>Bacillati</taxon>
        <taxon>Bacillota</taxon>
        <taxon>Clostridia</taxon>
        <taxon>Peptostreptococcales</taxon>
        <taxon>Tindalliaceae</taxon>
        <taxon>Tindallia</taxon>
    </lineage>
</organism>
<dbReference type="RefSeq" id="WP_093368801.1">
    <property type="nucleotide sequence ID" value="NZ_FOQA01000001.1"/>
</dbReference>
<dbReference type="PANTHER" id="PTHR39185">
    <property type="entry name" value="SWARMING MOTILITY PROTEIN SWRD"/>
    <property type="match status" value="1"/>
</dbReference>
<dbReference type="STRING" id="69895.SAMN05192551_101254"/>
<dbReference type="InterPro" id="IPR009384">
    <property type="entry name" value="SwrD-like"/>
</dbReference>
<keyword evidence="2" id="KW-1185">Reference proteome</keyword>
<protein>
    <submittedName>
        <fullName evidence="1">Flagellar protein FlbD</fullName>
    </submittedName>
</protein>
<dbReference type="Proteomes" id="UP000199287">
    <property type="component" value="Unassembled WGS sequence"/>
</dbReference>
<proteinExistence type="predicted"/>